<keyword evidence="1" id="KW-0812">Transmembrane</keyword>
<sequence>MLIFIAICVAITAISLVNFILYALDKRAAQRGEWRVPERVLLSLSFFGGAAGGIAGMIFCRHKTRKPLFIAVNALGIIWQAAAIIFAAIYLLP</sequence>
<dbReference type="Pfam" id="PF06961">
    <property type="entry name" value="DUF1294"/>
    <property type="match status" value="1"/>
</dbReference>
<feature type="transmembrane region" description="Helical" evidence="1">
    <location>
        <begin position="67"/>
        <end position="92"/>
    </location>
</feature>
<keyword evidence="1" id="KW-1133">Transmembrane helix</keyword>
<protein>
    <submittedName>
        <fullName evidence="2">DUF1294 domain-containing protein</fullName>
    </submittedName>
</protein>
<dbReference type="EMBL" id="DVNE01000046">
    <property type="protein sequence ID" value="HIU61972.1"/>
    <property type="molecule type" value="Genomic_DNA"/>
</dbReference>
<feature type="transmembrane region" description="Helical" evidence="1">
    <location>
        <begin position="5"/>
        <end position="24"/>
    </location>
</feature>
<accession>A0A9D1SJJ0</accession>
<dbReference type="AlphaFoldDB" id="A0A9D1SJJ0"/>
<name>A0A9D1SJJ0_9FIRM</name>
<gene>
    <name evidence="2" type="ORF">IAB69_04935</name>
</gene>
<dbReference type="InterPro" id="IPR010718">
    <property type="entry name" value="DUF1294"/>
</dbReference>
<reference evidence="2" key="1">
    <citation type="submission" date="2020-10" db="EMBL/GenBank/DDBJ databases">
        <authorList>
            <person name="Gilroy R."/>
        </authorList>
    </citation>
    <scope>NUCLEOTIDE SEQUENCE</scope>
    <source>
        <strain evidence="2">CHK195-12923</strain>
    </source>
</reference>
<evidence type="ECO:0000313" key="3">
    <source>
        <dbReference type="Proteomes" id="UP000824110"/>
    </source>
</evidence>
<comment type="caution">
    <text evidence="2">The sequence shown here is derived from an EMBL/GenBank/DDBJ whole genome shotgun (WGS) entry which is preliminary data.</text>
</comment>
<dbReference type="Proteomes" id="UP000824110">
    <property type="component" value="Unassembled WGS sequence"/>
</dbReference>
<reference evidence="2" key="2">
    <citation type="journal article" date="2021" name="PeerJ">
        <title>Extensive microbial diversity within the chicken gut microbiome revealed by metagenomics and culture.</title>
        <authorList>
            <person name="Gilroy R."/>
            <person name="Ravi A."/>
            <person name="Getino M."/>
            <person name="Pursley I."/>
            <person name="Horton D.L."/>
            <person name="Alikhan N.F."/>
            <person name="Baker D."/>
            <person name="Gharbi K."/>
            <person name="Hall N."/>
            <person name="Watson M."/>
            <person name="Adriaenssens E.M."/>
            <person name="Foster-Nyarko E."/>
            <person name="Jarju S."/>
            <person name="Secka A."/>
            <person name="Antonio M."/>
            <person name="Oren A."/>
            <person name="Chaudhuri R.R."/>
            <person name="La Ragione R."/>
            <person name="Hildebrand F."/>
            <person name="Pallen M.J."/>
        </authorList>
    </citation>
    <scope>NUCLEOTIDE SEQUENCE</scope>
    <source>
        <strain evidence="2">CHK195-12923</strain>
    </source>
</reference>
<evidence type="ECO:0000313" key="2">
    <source>
        <dbReference type="EMBL" id="HIU61972.1"/>
    </source>
</evidence>
<organism evidence="2 3">
    <name type="scientific">Candidatus Coproplasma excrementigallinarum</name>
    <dbReference type="NCBI Taxonomy" id="2840747"/>
    <lineage>
        <taxon>Bacteria</taxon>
        <taxon>Bacillati</taxon>
        <taxon>Bacillota</taxon>
        <taxon>Clostridia</taxon>
        <taxon>Eubacteriales</taxon>
        <taxon>Candidatus Coproplasma</taxon>
    </lineage>
</organism>
<proteinExistence type="predicted"/>
<feature type="transmembrane region" description="Helical" evidence="1">
    <location>
        <begin position="40"/>
        <end position="60"/>
    </location>
</feature>
<keyword evidence="1" id="KW-0472">Membrane</keyword>
<evidence type="ECO:0000256" key="1">
    <source>
        <dbReference type="SAM" id="Phobius"/>
    </source>
</evidence>